<protein>
    <submittedName>
        <fullName evidence="1">Uncharacterized protein</fullName>
    </submittedName>
</protein>
<accession>A0AC61S1T8</accession>
<evidence type="ECO:0000313" key="2">
    <source>
        <dbReference type="Proteomes" id="UP000304953"/>
    </source>
</evidence>
<name>A0AC61S1T8_9FIRM</name>
<dbReference type="EMBL" id="SRYA01000001">
    <property type="protein sequence ID" value="TGY98419.1"/>
    <property type="molecule type" value="Genomic_DNA"/>
</dbReference>
<sequence>MDYERACAIIDAAAEAGADAVKIQTYRADTITIDCGAKEFQAHGLWEGMNLYQLYQKAYTPWEWQEGLIQYANEKGLDCFSSPVDVTAKTGRWRSGCCFFHGKG</sequence>
<comment type="caution">
    <text evidence="1">The sequence shown here is derived from an EMBL/GenBank/DDBJ whole genome shotgun (WGS) entry which is preliminary data.</text>
</comment>
<proteinExistence type="predicted"/>
<keyword evidence="2" id="KW-1185">Reference proteome</keyword>
<dbReference type="Proteomes" id="UP000304953">
    <property type="component" value="Unassembled WGS sequence"/>
</dbReference>
<evidence type="ECO:0000313" key="1">
    <source>
        <dbReference type="EMBL" id="TGY98419.1"/>
    </source>
</evidence>
<gene>
    <name evidence="1" type="ORF">E5329_00260</name>
</gene>
<organism evidence="1 2">
    <name type="scientific">Petralouisia muris</name>
    <dbReference type="NCBI Taxonomy" id="3032872"/>
    <lineage>
        <taxon>Bacteria</taxon>
        <taxon>Bacillati</taxon>
        <taxon>Bacillota</taxon>
        <taxon>Clostridia</taxon>
        <taxon>Lachnospirales</taxon>
        <taxon>Lachnospiraceae</taxon>
        <taxon>Petralouisia</taxon>
    </lineage>
</organism>
<reference evidence="1" key="1">
    <citation type="submission" date="2019-04" db="EMBL/GenBank/DDBJ databases">
        <title>Microbes associate with the intestines of laboratory mice.</title>
        <authorList>
            <person name="Navarre W."/>
            <person name="Wong E."/>
            <person name="Huang K."/>
            <person name="Tropini C."/>
            <person name="Ng K."/>
            <person name="Yu B."/>
        </authorList>
    </citation>
    <scope>NUCLEOTIDE SEQUENCE</scope>
    <source>
        <strain evidence="1">NM01_1-7b</strain>
    </source>
</reference>